<dbReference type="Proteomes" id="UP000282483">
    <property type="component" value="Chromosome"/>
</dbReference>
<evidence type="ECO:0000259" key="11">
    <source>
        <dbReference type="Pfam" id="PF01050"/>
    </source>
</evidence>
<dbReference type="SUPFAM" id="SSF51182">
    <property type="entry name" value="RmlC-like cupins"/>
    <property type="match status" value="1"/>
</dbReference>
<dbReference type="InterPro" id="IPR029044">
    <property type="entry name" value="Nucleotide-diphossugar_trans"/>
</dbReference>
<dbReference type="GO" id="GO:0000271">
    <property type="term" value="P:polysaccharide biosynthetic process"/>
    <property type="evidence" value="ECO:0007669"/>
    <property type="project" value="InterPro"/>
</dbReference>
<gene>
    <name evidence="13" type="primary">wbpW</name>
    <name evidence="13" type="ORF">RVIR1_05440</name>
</gene>
<evidence type="ECO:0000259" key="10">
    <source>
        <dbReference type="Pfam" id="PF00483"/>
    </source>
</evidence>
<dbReference type="KEGG" id="rvi:RVIR1_05440"/>
<evidence type="ECO:0000256" key="5">
    <source>
        <dbReference type="ARBA" id="ARBA00022695"/>
    </source>
</evidence>
<dbReference type="Gene3D" id="2.60.120.10">
    <property type="entry name" value="Jelly Rolls"/>
    <property type="match status" value="1"/>
</dbReference>
<evidence type="ECO:0000256" key="8">
    <source>
        <dbReference type="ARBA" id="ARBA00047343"/>
    </source>
</evidence>
<dbReference type="InterPro" id="IPR005835">
    <property type="entry name" value="NTP_transferase_dom"/>
</dbReference>
<dbReference type="CDD" id="cd02509">
    <property type="entry name" value="GDP-M1P_Guanylyltransferase"/>
    <property type="match status" value="1"/>
</dbReference>
<evidence type="ECO:0000256" key="6">
    <source>
        <dbReference type="ARBA" id="ARBA00022741"/>
    </source>
</evidence>
<dbReference type="Pfam" id="PF00483">
    <property type="entry name" value="NTP_transferase"/>
    <property type="match status" value="1"/>
</dbReference>
<keyword evidence="14" id="KW-1185">Reference proteome</keyword>
<dbReference type="PANTHER" id="PTHR46390">
    <property type="entry name" value="MANNOSE-1-PHOSPHATE GUANYLYLTRANSFERASE"/>
    <property type="match status" value="1"/>
</dbReference>
<evidence type="ECO:0000256" key="3">
    <source>
        <dbReference type="ARBA" id="ARBA00012387"/>
    </source>
</evidence>
<dbReference type="Pfam" id="PF22640">
    <property type="entry name" value="ManC_GMP_beta-helix"/>
    <property type="match status" value="1"/>
</dbReference>
<dbReference type="Gene3D" id="3.90.550.10">
    <property type="entry name" value="Spore Coat Polysaccharide Biosynthesis Protein SpsA, Chain A"/>
    <property type="match status" value="1"/>
</dbReference>
<keyword evidence="4" id="KW-0808">Transferase</keyword>
<keyword evidence="6" id="KW-0547">Nucleotide-binding</keyword>
<evidence type="ECO:0000256" key="9">
    <source>
        <dbReference type="RuleBase" id="RU004190"/>
    </source>
</evidence>
<evidence type="ECO:0000256" key="1">
    <source>
        <dbReference type="ARBA" id="ARBA00004823"/>
    </source>
</evidence>
<feature type="domain" description="MannoseP isomerase/GMP-like beta-helix" evidence="12">
    <location>
        <begin position="308"/>
        <end position="365"/>
    </location>
</feature>
<evidence type="ECO:0000256" key="2">
    <source>
        <dbReference type="ARBA" id="ARBA00006115"/>
    </source>
</evidence>
<name>A0A2Z5V715_9COXI</name>
<dbReference type="InterPro" id="IPR049577">
    <property type="entry name" value="GMPP_N"/>
</dbReference>
<dbReference type="Pfam" id="PF01050">
    <property type="entry name" value="MannoseP_isomer"/>
    <property type="match status" value="1"/>
</dbReference>
<evidence type="ECO:0000256" key="7">
    <source>
        <dbReference type="ARBA" id="ARBA00023134"/>
    </source>
</evidence>
<dbReference type="UniPathway" id="UPA00126">
    <property type="reaction ID" value="UER00930"/>
</dbReference>
<keyword evidence="7" id="KW-0342">GTP-binding</keyword>
<reference evidence="13 14" key="1">
    <citation type="submission" date="2017-03" db="EMBL/GenBank/DDBJ databases">
        <title>The genome sequence of Candidatus Rickettsiella viridis.</title>
        <authorList>
            <person name="Nikoh N."/>
            <person name="Tsuchida T."/>
            <person name="Yamaguchi K."/>
            <person name="Maeda T."/>
            <person name="Shigenobu S."/>
            <person name="Fukatsu T."/>
        </authorList>
    </citation>
    <scope>NUCLEOTIDE SEQUENCE [LARGE SCALE GENOMIC DNA]</scope>
    <source>
        <strain evidence="13 14">Ap-RA04</strain>
    </source>
</reference>
<dbReference type="AlphaFoldDB" id="A0A2Z5V715"/>
<evidence type="ECO:0000256" key="4">
    <source>
        <dbReference type="ARBA" id="ARBA00022679"/>
    </source>
</evidence>
<dbReference type="GO" id="GO:0004475">
    <property type="term" value="F:mannose-1-phosphate guanylyltransferase (GTP) activity"/>
    <property type="evidence" value="ECO:0007669"/>
    <property type="project" value="UniProtKB-EC"/>
</dbReference>
<dbReference type="OrthoDB" id="9806359at2"/>
<evidence type="ECO:0000259" key="12">
    <source>
        <dbReference type="Pfam" id="PF22640"/>
    </source>
</evidence>
<dbReference type="InterPro" id="IPR006375">
    <property type="entry name" value="Man1P_GuaTrfase/Man6P_Isoase"/>
</dbReference>
<dbReference type="NCBIfam" id="TIGR01479">
    <property type="entry name" value="GMP_PMI"/>
    <property type="match status" value="1"/>
</dbReference>
<protein>
    <recommendedName>
        <fullName evidence="3">mannose-1-phosphate guanylyltransferase</fullName>
        <ecNumber evidence="3">2.7.7.13</ecNumber>
    </recommendedName>
</protein>
<feature type="domain" description="Mannose-6-phosphate isomerase type II C-terminal" evidence="11">
    <location>
        <begin position="369"/>
        <end position="483"/>
    </location>
</feature>
<comment type="similarity">
    <text evidence="2 9">Belongs to the mannose-6-phosphate isomerase type 2 family.</text>
</comment>
<evidence type="ECO:0000313" key="13">
    <source>
        <dbReference type="EMBL" id="BBB15047.1"/>
    </source>
</evidence>
<dbReference type="FunFam" id="3.90.550.10:FF:000046">
    <property type="entry name" value="Mannose-1-phosphate guanylyltransferase (GDP)"/>
    <property type="match status" value="1"/>
</dbReference>
<dbReference type="PANTHER" id="PTHR46390:SF1">
    <property type="entry name" value="MANNOSE-1-PHOSPHATE GUANYLYLTRANSFERASE"/>
    <property type="match status" value="1"/>
</dbReference>
<dbReference type="InterPro" id="IPR001538">
    <property type="entry name" value="Man6P_isomerase-2_C"/>
</dbReference>
<accession>A0A2Z5V715</accession>
<dbReference type="InterPro" id="IPR051161">
    <property type="entry name" value="Mannose-6P_isomerase_type2"/>
</dbReference>
<dbReference type="CDD" id="cd02213">
    <property type="entry name" value="cupin_PMI_typeII_C"/>
    <property type="match status" value="1"/>
</dbReference>
<dbReference type="SUPFAM" id="SSF53448">
    <property type="entry name" value="Nucleotide-diphospho-sugar transferases"/>
    <property type="match status" value="1"/>
</dbReference>
<comment type="catalytic activity">
    <reaction evidence="8">
        <text>alpha-D-mannose 1-phosphate + GTP + H(+) = GDP-alpha-D-mannose + diphosphate</text>
        <dbReference type="Rhea" id="RHEA:15229"/>
        <dbReference type="ChEBI" id="CHEBI:15378"/>
        <dbReference type="ChEBI" id="CHEBI:33019"/>
        <dbReference type="ChEBI" id="CHEBI:37565"/>
        <dbReference type="ChEBI" id="CHEBI:57527"/>
        <dbReference type="ChEBI" id="CHEBI:58409"/>
        <dbReference type="EC" id="2.7.7.13"/>
    </reaction>
</comment>
<dbReference type="EC" id="2.7.7.13" evidence="3"/>
<keyword evidence="5" id="KW-0548">Nucleotidyltransferase</keyword>
<dbReference type="InterPro" id="IPR054566">
    <property type="entry name" value="ManC/GMP-like_b-helix"/>
</dbReference>
<feature type="domain" description="Nucleotidyl transferase" evidence="10">
    <location>
        <begin position="7"/>
        <end position="299"/>
    </location>
</feature>
<dbReference type="EMBL" id="AP018005">
    <property type="protein sequence ID" value="BBB15047.1"/>
    <property type="molecule type" value="Genomic_DNA"/>
</dbReference>
<organism evidence="13 14">
    <name type="scientific">Candidatus Rickettsiella viridis</name>
    <dbReference type="NCBI Taxonomy" id="676208"/>
    <lineage>
        <taxon>Bacteria</taxon>
        <taxon>Pseudomonadati</taxon>
        <taxon>Pseudomonadota</taxon>
        <taxon>Gammaproteobacteria</taxon>
        <taxon>Legionellales</taxon>
        <taxon>Coxiellaceae</taxon>
        <taxon>Rickettsiella</taxon>
    </lineage>
</organism>
<comment type="pathway">
    <text evidence="1">Nucleotide-sugar biosynthesis; GDP-alpha-D-mannose biosynthesis; GDP-alpha-D-mannose from alpha-D-mannose 1-phosphate (GTP route): step 1/1.</text>
</comment>
<dbReference type="InterPro" id="IPR011051">
    <property type="entry name" value="RmlC_Cupin_sf"/>
</dbReference>
<dbReference type="GO" id="GO:0009298">
    <property type="term" value="P:GDP-mannose biosynthetic process"/>
    <property type="evidence" value="ECO:0007669"/>
    <property type="project" value="UniProtKB-UniPathway"/>
</dbReference>
<dbReference type="InterPro" id="IPR014710">
    <property type="entry name" value="RmlC-like_jellyroll"/>
</dbReference>
<proteinExistence type="inferred from homology"/>
<sequence length="499" mass="57224">MMEMLVPIILSGGNGSRLWPISREACPKPFMQFGDSTSLLQATFKRAANLPDVTQIITTTNTAYYEQSRQELSQLNLEKKVQFRFLLEPVSKDTAPAILFSAFFIQKIISPEAILLILPADHTIDNETQFHCCVQQATELAKQGLVVTFGITPDKPEIGYGYIHYANCYANSQGYHVENFYEKPSIQVAKKFLEEKNYLWNSGIYCFSITTLVSSIKKYNPTLYDKALVCWDITKKNIFLKKGLVEKVYLDTDSFKKLETLSIDYAISEKIKNIAVIPASFRWSDVGTWNTFQKLLNADKNNNCTVGKVILKNSKNTTIYNKNQQKNRLIVGLGLNNLIVIDTCDALLISNQEDTQMIKQIVTELKENKQDSYQHYHTVYRPWGHFTVLNEEKNYKIKRIVVNPNSSLSLQIHQHRCEHWVVIEGVATVENNLDKLTLKEKESTFIQTGHKHRLKNLTNKSLVIIETQIGSYLGEDDIIRLEDDYHRQDTAHQETANTF</sequence>
<dbReference type="GO" id="GO:0005525">
    <property type="term" value="F:GTP binding"/>
    <property type="evidence" value="ECO:0007669"/>
    <property type="project" value="UniProtKB-KW"/>
</dbReference>
<evidence type="ECO:0000313" key="14">
    <source>
        <dbReference type="Proteomes" id="UP000282483"/>
    </source>
</evidence>